<dbReference type="PANTHER" id="PTHR37185">
    <property type="entry name" value="MEMBRANE PROTEIN"/>
    <property type="match status" value="1"/>
</dbReference>
<dbReference type="InterPro" id="IPR018710">
    <property type="entry name" value="DUF2232"/>
</dbReference>
<proteinExistence type="predicted"/>
<keyword evidence="2" id="KW-1133">Transmembrane helix</keyword>
<keyword evidence="2" id="KW-0812">Transmembrane</keyword>
<sequence>MGQPEDYQAEAQSPDLPENSNSTNFDDIDLDSPWIEDEDEPRVPPIMRKAMTPPSDKGPVAMVETAFLASAASLMWLINLYFPPGPLLRILFPVPIAIVYLRQNCRSAWMTTLVSGLLLAILLGPPRSLLYVIPYGLLGVQLGYHWRHQTSWLISLPIGAFIVTLGIFFRIWLLSWMAGEDLWGYLVAQVIQLTDWITNRLLDFGLLGFGASGQLSPGIIQIVAISMVFFSSIVYLFTVHLTAWLLLERMGIAIPSPPQWVQQILEE</sequence>
<comment type="caution">
    <text evidence="3">The sequence shown here is derived from an EMBL/GenBank/DDBJ whole genome shotgun (WGS) entry which is preliminary data.</text>
</comment>
<keyword evidence="4" id="KW-1185">Reference proteome</keyword>
<dbReference type="EMBL" id="QXHD01000004">
    <property type="protein sequence ID" value="NEZ59737.1"/>
    <property type="molecule type" value="Genomic_DNA"/>
</dbReference>
<feature type="transmembrane region" description="Helical" evidence="2">
    <location>
        <begin position="219"/>
        <end position="247"/>
    </location>
</feature>
<feature type="transmembrane region" description="Helical" evidence="2">
    <location>
        <begin position="113"/>
        <end position="133"/>
    </location>
</feature>
<feature type="region of interest" description="Disordered" evidence="1">
    <location>
        <begin position="1"/>
        <end position="37"/>
    </location>
</feature>
<evidence type="ECO:0000256" key="1">
    <source>
        <dbReference type="SAM" id="MobiDB-lite"/>
    </source>
</evidence>
<keyword evidence="2" id="KW-0472">Membrane</keyword>
<evidence type="ECO:0000256" key="2">
    <source>
        <dbReference type="SAM" id="Phobius"/>
    </source>
</evidence>
<feature type="transmembrane region" description="Helical" evidence="2">
    <location>
        <begin position="84"/>
        <end position="101"/>
    </location>
</feature>
<dbReference type="PANTHER" id="PTHR37185:SF3">
    <property type="entry name" value="MEMBRANE PROTEIN"/>
    <property type="match status" value="1"/>
</dbReference>
<dbReference type="RefSeq" id="WP_163662453.1">
    <property type="nucleotide sequence ID" value="NZ_QXHD01000004.1"/>
</dbReference>
<evidence type="ECO:0000313" key="3">
    <source>
        <dbReference type="EMBL" id="NEZ59737.1"/>
    </source>
</evidence>
<reference evidence="3 4" key="1">
    <citation type="journal article" date="2020" name="Microb. Ecol.">
        <title>Ecogenomics of the Marine Benthic Filamentous Cyanobacterium Adonisia.</title>
        <authorList>
            <person name="Walter J.M."/>
            <person name="Coutinho F.H."/>
            <person name="Leomil L."/>
            <person name="Hargreaves P.I."/>
            <person name="Campeao M.E."/>
            <person name="Vieira V.V."/>
            <person name="Silva B.S."/>
            <person name="Fistarol G.O."/>
            <person name="Salomon P.S."/>
            <person name="Sawabe T."/>
            <person name="Mino S."/>
            <person name="Hosokawa M."/>
            <person name="Miyashita H."/>
            <person name="Maruyama F."/>
            <person name="van Verk M.C."/>
            <person name="Dutilh B.E."/>
            <person name="Thompson C.C."/>
            <person name="Thompson F.L."/>
        </authorList>
    </citation>
    <scope>NUCLEOTIDE SEQUENCE [LARGE SCALE GENOMIC DNA]</scope>
    <source>
        <strain evidence="3 4">CCMR0081</strain>
    </source>
</reference>
<gene>
    <name evidence="3" type="ORF">DXZ20_29675</name>
</gene>
<accession>A0A6M0RU21</accession>
<protein>
    <submittedName>
        <fullName evidence="3">DUF2232 domain-containing protein</fullName>
    </submittedName>
</protein>
<feature type="compositionally biased region" description="Acidic residues" evidence="1">
    <location>
        <begin position="26"/>
        <end position="37"/>
    </location>
</feature>
<organism evidence="3 4">
    <name type="scientific">Adonisia turfae CCMR0081</name>
    <dbReference type="NCBI Taxonomy" id="2292702"/>
    <lineage>
        <taxon>Bacteria</taxon>
        <taxon>Bacillati</taxon>
        <taxon>Cyanobacteriota</taxon>
        <taxon>Adonisia</taxon>
        <taxon>Adonisia turfae</taxon>
    </lineage>
</organism>
<dbReference type="Pfam" id="PF09991">
    <property type="entry name" value="DUF2232"/>
    <property type="match status" value="1"/>
</dbReference>
<name>A0A6M0RU21_9CYAN</name>
<feature type="transmembrane region" description="Helical" evidence="2">
    <location>
        <begin position="153"/>
        <end position="173"/>
    </location>
</feature>
<dbReference type="Proteomes" id="UP000481033">
    <property type="component" value="Unassembled WGS sequence"/>
</dbReference>
<dbReference type="AlphaFoldDB" id="A0A6M0RU21"/>
<evidence type="ECO:0000313" key="4">
    <source>
        <dbReference type="Proteomes" id="UP000481033"/>
    </source>
</evidence>